<organism evidence="2 3">
    <name type="scientific">Racocetra fulgida</name>
    <dbReference type="NCBI Taxonomy" id="60492"/>
    <lineage>
        <taxon>Eukaryota</taxon>
        <taxon>Fungi</taxon>
        <taxon>Fungi incertae sedis</taxon>
        <taxon>Mucoromycota</taxon>
        <taxon>Glomeromycotina</taxon>
        <taxon>Glomeromycetes</taxon>
        <taxon>Diversisporales</taxon>
        <taxon>Gigasporaceae</taxon>
        <taxon>Racocetra</taxon>
    </lineage>
</organism>
<sequence>MDDLKEPRLKSSKLFDYKCSDILGIHKFFTEESASNEETELNFEQIQELFLANLDHISNQRSVCAPIRAFCLSYIGWMQECAILGNHLRQKRKHKEIAETRAQTPPIQSPPIQSPRSQAPITPNKRMIEHEKLVGNDLVDEISSYKSRIPSVWTKGLEEYFENALDLAIQEEIEGGEENENKFRLYCEKVLMEL</sequence>
<keyword evidence="3" id="KW-1185">Reference proteome</keyword>
<gene>
    <name evidence="2" type="ORF">RFULGI_LOCUS4767</name>
</gene>
<dbReference type="Proteomes" id="UP000789396">
    <property type="component" value="Unassembled WGS sequence"/>
</dbReference>
<evidence type="ECO:0000313" key="2">
    <source>
        <dbReference type="EMBL" id="CAG8553941.1"/>
    </source>
</evidence>
<comment type="caution">
    <text evidence="2">The sequence shown here is derived from an EMBL/GenBank/DDBJ whole genome shotgun (WGS) entry which is preliminary data.</text>
</comment>
<feature type="region of interest" description="Disordered" evidence="1">
    <location>
        <begin position="100"/>
        <end position="119"/>
    </location>
</feature>
<proteinExistence type="predicted"/>
<accession>A0A9N9FSW7</accession>
<evidence type="ECO:0000256" key="1">
    <source>
        <dbReference type="SAM" id="MobiDB-lite"/>
    </source>
</evidence>
<reference evidence="2" key="1">
    <citation type="submission" date="2021-06" db="EMBL/GenBank/DDBJ databases">
        <authorList>
            <person name="Kallberg Y."/>
            <person name="Tangrot J."/>
            <person name="Rosling A."/>
        </authorList>
    </citation>
    <scope>NUCLEOTIDE SEQUENCE</scope>
    <source>
        <strain evidence="2">IN212</strain>
    </source>
</reference>
<dbReference type="EMBL" id="CAJVPZ010004948">
    <property type="protein sequence ID" value="CAG8553941.1"/>
    <property type="molecule type" value="Genomic_DNA"/>
</dbReference>
<name>A0A9N9FSW7_9GLOM</name>
<evidence type="ECO:0000313" key="3">
    <source>
        <dbReference type="Proteomes" id="UP000789396"/>
    </source>
</evidence>
<dbReference type="AlphaFoldDB" id="A0A9N9FSW7"/>
<dbReference type="OrthoDB" id="2420343at2759"/>
<protein>
    <submittedName>
        <fullName evidence="2">13076_t:CDS:1</fullName>
    </submittedName>
</protein>